<evidence type="ECO:0000313" key="3">
    <source>
        <dbReference type="EMBL" id="CAA9436049.1"/>
    </source>
</evidence>
<dbReference type="Pfam" id="PF01380">
    <property type="entry name" value="SIS"/>
    <property type="match status" value="2"/>
</dbReference>
<feature type="domain" description="SIS" evidence="2">
    <location>
        <begin position="30"/>
        <end position="172"/>
    </location>
</feature>
<gene>
    <name evidence="3" type="ORF">AVDCRST_MAG82-2474</name>
</gene>
<keyword evidence="1" id="KW-0677">Repeat</keyword>
<dbReference type="PROSITE" id="PS51464">
    <property type="entry name" value="SIS"/>
    <property type="match status" value="2"/>
</dbReference>
<accession>A0A6J4Q8Q1</accession>
<dbReference type="InterPro" id="IPR035466">
    <property type="entry name" value="GlmS/AgaS_SIS"/>
</dbReference>
<dbReference type="CDD" id="cd05008">
    <property type="entry name" value="SIS_GlmS_GlmD_1"/>
    <property type="match status" value="1"/>
</dbReference>
<keyword evidence="3" id="KW-0378">Hydrolase</keyword>
<dbReference type="PANTHER" id="PTHR10937:SF8">
    <property type="entry name" value="AMINOTRANSFERASE-RELATED"/>
    <property type="match status" value="1"/>
</dbReference>
<name>A0A6J4Q8Q1_9ACTN</name>
<dbReference type="GO" id="GO:0004342">
    <property type="term" value="F:glucosamine-6-phosphate deaminase activity"/>
    <property type="evidence" value="ECO:0007669"/>
    <property type="project" value="UniProtKB-EC"/>
</dbReference>
<protein>
    <submittedName>
        <fullName evidence="3">Glucosamine-6-phosphate deaminase [isomerizing], alternative</fullName>
        <ecNumber evidence="3">3.5.99.6</ecNumber>
    </submittedName>
</protein>
<proteinExistence type="predicted"/>
<reference evidence="3" key="1">
    <citation type="submission" date="2020-02" db="EMBL/GenBank/DDBJ databases">
        <authorList>
            <person name="Meier V. D."/>
        </authorList>
    </citation>
    <scope>NUCLEOTIDE SEQUENCE</scope>
    <source>
        <strain evidence="3">AVDCRST_MAG82</strain>
    </source>
</reference>
<organism evidence="3">
    <name type="scientific">uncultured Rubrobacteraceae bacterium</name>
    <dbReference type="NCBI Taxonomy" id="349277"/>
    <lineage>
        <taxon>Bacteria</taxon>
        <taxon>Bacillati</taxon>
        <taxon>Actinomycetota</taxon>
        <taxon>Rubrobacteria</taxon>
        <taxon>Rubrobacterales</taxon>
        <taxon>Rubrobacteraceae</taxon>
        <taxon>environmental samples</taxon>
    </lineage>
</organism>
<dbReference type="Gene3D" id="3.40.50.10490">
    <property type="entry name" value="Glucose-6-phosphate isomerase like protein, domain 1"/>
    <property type="match status" value="2"/>
</dbReference>
<feature type="domain" description="SIS" evidence="2">
    <location>
        <begin position="193"/>
        <end position="333"/>
    </location>
</feature>
<dbReference type="PANTHER" id="PTHR10937">
    <property type="entry name" value="GLUCOSAMINE--FRUCTOSE-6-PHOSPHATE AMINOTRANSFERASE, ISOMERIZING"/>
    <property type="match status" value="1"/>
</dbReference>
<dbReference type="GO" id="GO:0097367">
    <property type="term" value="F:carbohydrate derivative binding"/>
    <property type="evidence" value="ECO:0007669"/>
    <property type="project" value="InterPro"/>
</dbReference>
<sequence>MTSDMYREIHEQPEVLATILEEERETVAHAARTLRSRGFRFAMLAARGTSDNAALYAKYLFEIRLGVPASLASPSTFTLYESEMNLENVLVIGISQSGESKDVLEVLRRSRQLRASTLSVTNDESSSLASAADVHLRLRAGDEKSVAATKTYTAELLLLYLLIAALEERSEPEPEVEQLPDKAKQVLEVAWEGVERYRYAHYMTVASRGYNFATAKEAALKLMETTYTVTEAFSEADLRHGPMAMIGRDFPVVLIVPPGRAYQSMDSLAKGLASRGAELAVIGEEPDLVGEAAASFLVPVSCTEELSPILYALPAQLLAHSVAELRGLDPDSPRGLSKVTETW</sequence>
<dbReference type="EC" id="3.5.99.6" evidence="3"/>
<dbReference type="InterPro" id="IPR046348">
    <property type="entry name" value="SIS_dom_sf"/>
</dbReference>
<dbReference type="InterPro" id="IPR001347">
    <property type="entry name" value="SIS_dom"/>
</dbReference>
<dbReference type="SUPFAM" id="SSF53697">
    <property type="entry name" value="SIS domain"/>
    <property type="match status" value="1"/>
</dbReference>
<dbReference type="GO" id="GO:1901135">
    <property type="term" value="P:carbohydrate derivative metabolic process"/>
    <property type="evidence" value="ECO:0007669"/>
    <property type="project" value="InterPro"/>
</dbReference>
<dbReference type="AlphaFoldDB" id="A0A6J4Q8Q1"/>
<evidence type="ECO:0000259" key="2">
    <source>
        <dbReference type="PROSITE" id="PS51464"/>
    </source>
</evidence>
<evidence type="ECO:0000256" key="1">
    <source>
        <dbReference type="ARBA" id="ARBA00022737"/>
    </source>
</evidence>
<dbReference type="InterPro" id="IPR035490">
    <property type="entry name" value="GlmS/FrlB_SIS"/>
</dbReference>
<dbReference type="CDD" id="cd05009">
    <property type="entry name" value="SIS_GlmS_GlmD_2"/>
    <property type="match status" value="1"/>
</dbReference>
<dbReference type="EMBL" id="CADCVA010000319">
    <property type="protein sequence ID" value="CAA9436049.1"/>
    <property type="molecule type" value="Genomic_DNA"/>
</dbReference>